<sequence>MNELPASPCIKVCRMEPDSGLCAGCLRSLPEIAGWSAADAATRNAILAAVARRRQARPAQDKP</sequence>
<gene>
    <name evidence="1" type="ORF">DFR40_2235</name>
</gene>
<dbReference type="GO" id="GO:0050776">
    <property type="term" value="P:regulation of immune response"/>
    <property type="evidence" value="ECO:0007669"/>
    <property type="project" value="InterPro"/>
</dbReference>
<evidence type="ECO:0000313" key="1">
    <source>
        <dbReference type="EMBL" id="RKT51029.1"/>
    </source>
</evidence>
<accession>A0A495VNQ1</accession>
<dbReference type="Pfam" id="PF06945">
    <property type="entry name" value="DUF1289"/>
    <property type="match status" value="1"/>
</dbReference>
<protein>
    <recommendedName>
        <fullName evidence="3">Fe-S protein YdhL (DUF1289 family)</fullName>
    </recommendedName>
</protein>
<evidence type="ECO:0008006" key="3">
    <source>
        <dbReference type="Google" id="ProtNLM"/>
    </source>
</evidence>
<dbReference type="InterPro" id="IPR010710">
    <property type="entry name" value="DUF1289"/>
</dbReference>
<reference evidence="1 2" key="1">
    <citation type="submission" date="2018-10" db="EMBL/GenBank/DDBJ databases">
        <title>Genomic Encyclopedia of Type Strains, Phase IV (KMG-IV): sequencing the most valuable type-strain genomes for metagenomic binning, comparative biology and taxonomic classification.</title>
        <authorList>
            <person name="Goeker M."/>
        </authorList>
    </citation>
    <scope>NUCLEOTIDE SEQUENCE [LARGE SCALE GENOMIC DNA]</scope>
    <source>
        <strain evidence="1 2">DSM 23841</strain>
    </source>
</reference>
<keyword evidence="2" id="KW-1185">Reference proteome</keyword>
<proteinExistence type="predicted"/>
<dbReference type="GO" id="GO:0005102">
    <property type="term" value="F:signaling receptor binding"/>
    <property type="evidence" value="ECO:0007669"/>
    <property type="project" value="InterPro"/>
</dbReference>
<name>A0A495VNQ1_9RHOO</name>
<organism evidence="1 2">
    <name type="scientific">Azonexus fungiphilus</name>
    <dbReference type="NCBI Taxonomy" id="146940"/>
    <lineage>
        <taxon>Bacteria</taxon>
        <taxon>Pseudomonadati</taxon>
        <taxon>Pseudomonadota</taxon>
        <taxon>Betaproteobacteria</taxon>
        <taxon>Rhodocyclales</taxon>
        <taxon>Azonexaceae</taxon>
        <taxon>Azonexus</taxon>
    </lineage>
</organism>
<dbReference type="GO" id="GO:0051897">
    <property type="term" value="P:positive regulation of phosphatidylinositol 3-kinase/protein kinase B signal transduction"/>
    <property type="evidence" value="ECO:0007669"/>
    <property type="project" value="InterPro"/>
</dbReference>
<dbReference type="EMBL" id="RBXP01000016">
    <property type="protein sequence ID" value="RKT51029.1"/>
    <property type="molecule type" value="Genomic_DNA"/>
</dbReference>
<dbReference type="PANTHER" id="PTHR35175:SF2">
    <property type="entry name" value="DUF1289 DOMAIN-CONTAINING PROTEIN"/>
    <property type="match status" value="1"/>
</dbReference>
<dbReference type="GO" id="GO:0043548">
    <property type="term" value="F:phosphatidylinositol 3-kinase binding"/>
    <property type="evidence" value="ECO:0007669"/>
    <property type="project" value="InterPro"/>
</dbReference>
<dbReference type="GO" id="GO:0016020">
    <property type="term" value="C:membrane"/>
    <property type="evidence" value="ECO:0007669"/>
    <property type="project" value="InterPro"/>
</dbReference>
<evidence type="ECO:0000313" key="2">
    <source>
        <dbReference type="Proteomes" id="UP000270626"/>
    </source>
</evidence>
<comment type="caution">
    <text evidence="1">The sequence shown here is derived from an EMBL/GenBank/DDBJ whole genome shotgun (WGS) entry which is preliminary data.</text>
</comment>
<dbReference type="RefSeq" id="WP_121458566.1">
    <property type="nucleotide sequence ID" value="NZ_RBXP01000016.1"/>
</dbReference>
<dbReference type="PANTHER" id="PTHR35175">
    <property type="entry name" value="DUF1289 DOMAIN-CONTAINING PROTEIN"/>
    <property type="match status" value="1"/>
</dbReference>
<dbReference type="OrthoDB" id="5296987at2"/>
<dbReference type="Proteomes" id="UP000270626">
    <property type="component" value="Unassembled WGS sequence"/>
</dbReference>
<dbReference type="AlphaFoldDB" id="A0A495VNQ1"/>